<sequence>MEPDSKLPSDDNIPSFFSNDDKNIEELSHKKNDVDNSFKPTSKKSRGASNRTVHWPSLGIGAGIAIACIFCGVLLVNMINTESTQVLDEIIINEISTTKKPTIASFYDNASPILGDLNAPLTMVEFGDYQCTFCKKFFSETEESILTNYVETGKVKILFKDFIVVPGNDSVNAANAAHCANDQEMFWQYHSTLYNNWDGEGTGWASSEQLHQFASTLGLDMDKFSECMSKSKWKELVDSSKADGRTLGVSATPTFFIIDQNNKVLKIIGAQHYDVFQEVFDSLLE</sequence>
<evidence type="ECO:0000256" key="4">
    <source>
        <dbReference type="ARBA" id="ARBA00023002"/>
    </source>
</evidence>
<dbReference type="GO" id="GO:0016491">
    <property type="term" value="F:oxidoreductase activity"/>
    <property type="evidence" value="ECO:0007669"/>
    <property type="project" value="UniProtKB-KW"/>
</dbReference>
<dbReference type="PROSITE" id="PS51352">
    <property type="entry name" value="THIOREDOXIN_2"/>
    <property type="match status" value="1"/>
</dbReference>
<keyword evidence="6" id="KW-0676">Redox-active center</keyword>
<dbReference type="PANTHER" id="PTHR13887:SF14">
    <property type="entry name" value="DISULFIDE BOND FORMATION PROTEIN D"/>
    <property type="match status" value="1"/>
</dbReference>
<dbReference type="EMBL" id="KF900705">
    <property type="protein sequence ID" value="AIF04335.1"/>
    <property type="molecule type" value="Genomic_DNA"/>
</dbReference>
<evidence type="ECO:0000256" key="8">
    <source>
        <dbReference type="SAM" id="Phobius"/>
    </source>
</evidence>
<dbReference type="InterPro" id="IPR036249">
    <property type="entry name" value="Thioredoxin-like_sf"/>
</dbReference>
<comment type="similarity">
    <text evidence="1">Belongs to the thioredoxin family. DsbA subfamily.</text>
</comment>
<feature type="region of interest" description="Disordered" evidence="7">
    <location>
        <begin position="1"/>
        <end position="20"/>
    </location>
</feature>
<feature type="domain" description="Thioredoxin" evidence="9">
    <location>
        <begin position="93"/>
        <end position="285"/>
    </location>
</feature>
<accession>A0A075GML6</accession>
<dbReference type="SUPFAM" id="SSF52833">
    <property type="entry name" value="Thioredoxin-like"/>
    <property type="match status" value="1"/>
</dbReference>
<reference evidence="10" key="1">
    <citation type="journal article" date="2014" name="Genome Biol. Evol.">
        <title>Pangenome evidence for extensive interdomain horizontal transfer affecting lineage core and shell genes in uncultured planktonic thaumarchaeota and euryarchaeota.</title>
        <authorList>
            <person name="Deschamps P."/>
            <person name="Zivanovic Y."/>
            <person name="Moreira D."/>
            <person name="Rodriguez-Valera F."/>
            <person name="Lopez-Garcia P."/>
        </authorList>
    </citation>
    <scope>NUCLEOTIDE SEQUENCE</scope>
</reference>
<keyword evidence="8" id="KW-0812">Transmembrane</keyword>
<evidence type="ECO:0000256" key="2">
    <source>
        <dbReference type="ARBA" id="ARBA00007787"/>
    </source>
</evidence>
<keyword evidence="8" id="KW-1133">Transmembrane helix</keyword>
<proteinExistence type="inferred from homology"/>
<dbReference type="PANTHER" id="PTHR13887">
    <property type="entry name" value="GLUTATHIONE S-TRANSFERASE KAPPA"/>
    <property type="match status" value="1"/>
</dbReference>
<evidence type="ECO:0000256" key="3">
    <source>
        <dbReference type="ARBA" id="ARBA00022729"/>
    </source>
</evidence>
<comment type="similarity">
    <text evidence="2">Belongs to the glutaredoxin family.</text>
</comment>
<dbReference type="Pfam" id="PF13462">
    <property type="entry name" value="Thioredoxin_4"/>
    <property type="match status" value="1"/>
</dbReference>
<evidence type="ECO:0000259" key="9">
    <source>
        <dbReference type="PROSITE" id="PS51352"/>
    </source>
</evidence>
<keyword evidence="5" id="KW-1015">Disulfide bond</keyword>
<keyword evidence="3" id="KW-0732">Signal</keyword>
<feature type="region of interest" description="Disordered" evidence="7">
    <location>
        <begin position="28"/>
        <end position="50"/>
    </location>
</feature>
<dbReference type="Gene3D" id="3.40.30.10">
    <property type="entry name" value="Glutaredoxin"/>
    <property type="match status" value="1"/>
</dbReference>
<evidence type="ECO:0000256" key="6">
    <source>
        <dbReference type="ARBA" id="ARBA00023284"/>
    </source>
</evidence>
<evidence type="ECO:0000256" key="5">
    <source>
        <dbReference type="ARBA" id="ARBA00023157"/>
    </source>
</evidence>
<name>A0A075GML6_9ARCH</name>
<dbReference type="InterPro" id="IPR013766">
    <property type="entry name" value="Thioredoxin_domain"/>
</dbReference>
<organism evidence="10">
    <name type="scientific">uncultured marine thaumarchaeote KM3_173_D12</name>
    <dbReference type="NCBI Taxonomy" id="1456049"/>
    <lineage>
        <taxon>Archaea</taxon>
        <taxon>Nitrososphaerota</taxon>
        <taxon>environmental samples</taxon>
    </lineage>
</organism>
<keyword evidence="4" id="KW-0560">Oxidoreductase</keyword>
<dbReference type="InterPro" id="IPR012336">
    <property type="entry name" value="Thioredoxin-like_fold"/>
</dbReference>
<evidence type="ECO:0000313" key="10">
    <source>
        <dbReference type="EMBL" id="AIF04335.1"/>
    </source>
</evidence>
<dbReference type="AlphaFoldDB" id="A0A075GML6"/>
<evidence type="ECO:0000256" key="1">
    <source>
        <dbReference type="ARBA" id="ARBA00005791"/>
    </source>
</evidence>
<feature type="transmembrane region" description="Helical" evidence="8">
    <location>
        <begin position="53"/>
        <end position="76"/>
    </location>
</feature>
<evidence type="ECO:0000256" key="7">
    <source>
        <dbReference type="SAM" id="MobiDB-lite"/>
    </source>
</evidence>
<keyword evidence="8" id="KW-0472">Membrane</keyword>
<protein>
    <submittedName>
        <fullName evidence="10">DSBA oxidoreductase</fullName>
    </submittedName>
</protein>